<dbReference type="PANTHER" id="PTHR48111:SF50">
    <property type="entry name" value="KDP OPERON TRANSCRIPTIONAL REGULATORY PROTEIN KDPE"/>
    <property type="match status" value="1"/>
</dbReference>
<comment type="function">
    <text evidence="7">May play the central regulatory role in sporulation. It may be an element of the effector pathway responsible for the activation of sporulation genes in response to nutritional stress. Spo0A may act in concert with spo0H (a sigma factor) to control the expression of some genes that are critical to the sporulation process.</text>
</comment>
<evidence type="ECO:0000256" key="2">
    <source>
        <dbReference type="ARBA" id="ARBA00022553"/>
    </source>
</evidence>
<dbReference type="InterPro" id="IPR011006">
    <property type="entry name" value="CheY-like_superfamily"/>
</dbReference>
<evidence type="ECO:0000313" key="13">
    <source>
        <dbReference type="Proteomes" id="UP000196365"/>
    </source>
</evidence>
<dbReference type="GO" id="GO:0032993">
    <property type="term" value="C:protein-DNA complex"/>
    <property type="evidence" value="ECO:0007669"/>
    <property type="project" value="TreeGrafter"/>
</dbReference>
<evidence type="ECO:0000259" key="10">
    <source>
        <dbReference type="PROSITE" id="PS50110"/>
    </source>
</evidence>
<accession>A0A1T4MAP9</accession>
<sequence>MNTKILIIEDDHKILNFISMALKAKEYQVVLCKNGKEGILSFCTQNPDIILLDLGLPDMDGIHIIKQIREVSEDIPIIVVSARKEENEKIQTLDMGANDYVTKPFSMGELLARIRVMERLIEKKSCTVKESIYHFDSLTVDTEKHRVFVDKREVHLTPIEYKLLLFLISNKGKVLTHNQISKKIWGYEQSEDAKNIRVFMASLRKKIEKDPTHPRFILTEIGVGYRFSDQ</sequence>
<dbReference type="FunFam" id="1.10.10.10:FF:000018">
    <property type="entry name" value="DNA-binding response regulator ResD"/>
    <property type="match status" value="1"/>
</dbReference>
<dbReference type="PANTHER" id="PTHR48111">
    <property type="entry name" value="REGULATOR OF RPOS"/>
    <property type="match status" value="1"/>
</dbReference>
<dbReference type="RefSeq" id="WP_087678701.1">
    <property type="nucleotide sequence ID" value="NZ_FUWV01000006.1"/>
</dbReference>
<keyword evidence="3" id="KW-0902">Two-component regulatory system</keyword>
<dbReference type="SUPFAM" id="SSF46894">
    <property type="entry name" value="C-terminal effector domain of the bipartite response regulators"/>
    <property type="match status" value="1"/>
</dbReference>
<dbReference type="GO" id="GO:0006355">
    <property type="term" value="P:regulation of DNA-templated transcription"/>
    <property type="evidence" value="ECO:0007669"/>
    <property type="project" value="InterPro"/>
</dbReference>
<name>A0A1T4MAP9_9FIRM</name>
<dbReference type="Pfam" id="PF00486">
    <property type="entry name" value="Trans_reg_C"/>
    <property type="match status" value="1"/>
</dbReference>
<dbReference type="Proteomes" id="UP000196365">
    <property type="component" value="Unassembled WGS sequence"/>
</dbReference>
<evidence type="ECO:0000256" key="8">
    <source>
        <dbReference type="PROSITE-ProRule" id="PRU00169"/>
    </source>
</evidence>
<proteinExistence type="predicted"/>
<keyword evidence="6" id="KW-0804">Transcription</keyword>
<dbReference type="OrthoDB" id="9802426at2"/>
<keyword evidence="4" id="KW-0805">Transcription regulation</keyword>
<dbReference type="CDD" id="cd00383">
    <property type="entry name" value="trans_reg_C"/>
    <property type="match status" value="1"/>
</dbReference>
<dbReference type="SUPFAM" id="SSF52172">
    <property type="entry name" value="CheY-like"/>
    <property type="match status" value="1"/>
</dbReference>
<feature type="domain" description="OmpR/PhoB-type" evidence="11">
    <location>
        <begin position="130"/>
        <end position="229"/>
    </location>
</feature>
<reference evidence="12 13" key="1">
    <citation type="submission" date="2017-02" db="EMBL/GenBank/DDBJ databases">
        <authorList>
            <person name="Peterson S.W."/>
        </authorList>
    </citation>
    <scope>NUCLEOTIDE SEQUENCE [LARGE SCALE GENOMIC DNA]</scope>
    <source>
        <strain evidence="12 13">DSM 15102</strain>
    </source>
</reference>
<organism evidence="12 13">
    <name type="scientific">Garciella nitratireducens DSM 15102</name>
    <dbReference type="NCBI Taxonomy" id="1121911"/>
    <lineage>
        <taxon>Bacteria</taxon>
        <taxon>Bacillati</taxon>
        <taxon>Bacillota</taxon>
        <taxon>Clostridia</taxon>
        <taxon>Eubacteriales</taxon>
        <taxon>Eubacteriaceae</taxon>
        <taxon>Garciella</taxon>
    </lineage>
</organism>
<dbReference type="Pfam" id="PF00072">
    <property type="entry name" value="Response_reg"/>
    <property type="match status" value="1"/>
</dbReference>
<feature type="modified residue" description="4-aspartylphosphate" evidence="8">
    <location>
        <position position="53"/>
    </location>
</feature>
<dbReference type="Gene3D" id="6.10.250.690">
    <property type="match status" value="1"/>
</dbReference>
<evidence type="ECO:0000256" key="4">
    <source>
        <dbReference type="ARBA" id="ARBA00023015"/>
    </source>
</evidence>
<dbReference type="GO" id="GO:0000976">
    <property type="term" value="F:transcription cis-regulatory region binding"/>
    <property type="evidence" value="ECO:0007669"/>
    <property type="project" value="TreeGrafter"/>
</dbReference>
<evidence type="ECO:0000256" key="7">
    <source>
        <dbReference type="ARBA" id="ARBA00024867"/>
    </source>
</evidence>
<evidence type="ECO:0000313" key="12">
    <source>
        <dbReference type="EMBL" id="SJZ64022.1"/>
    </source>
</evidence>
<dbReference type="InterPro" id="IPR036388">
    <property type="entry name" value="WH-like_DNA-bd_sf"/>
</dbReference>
<dbReference type="PROSITE" id="PS50110">
    <property type="entry name" value="RESPONSE_REGULATORY"/>
    <property type="match status" value="1"/>
</dbReference>
<feature type="DNA-binding region" description="OmpR/PhoB-type" evidence="9">
    <location>
        <begin position="130"/>
        <end position="229"/>
    </location>
</feature>
<dbReference type="GO" id="GO:0000156">
    <property type="term" value="F:phosphorelay response regulator activity"/>
    <property type="evidence" value="ECO:0007669"/>
    <property type="project" value="TreeGrafter"/>
</dbReference>
<evidence type="ECO:0000256" key="5">
    <source>
        <dbReference type="ARBA" id="ARBA00023125"/>
    </source>
</evidence>
<dbReference type="GO" id="GO:0005829">
    <property type="term" value="C:cytosol"/>
    <property type="evidence" value="ECO:0007669"/>
    <property type="project" value="TreeGrafter"/>
</dbReference>
<keyword evidence="13" id="KW-1185">Reference proteome</keyword>
<evidence type="ECO:0000256" key="1">
    <source>
        <dbReference type="ARBA" id="ARBA00018672"/>
    </source>
</evidence>
<dbReference type="InterPro" id="IPR001867">
    <property type="entry name" value="OmpR/PhoB-type_DNA-bd"/>
</dbReference>
<keyword evidence="2 8" id="KW-0597">Phosphoprotein</keyword>
<evidence type="ECO:0000256" key="3">
    <source>
        <dbReference type="ARBA" id="ARBA00023012"/>
    </source>
</evidence>
<evidence type="ECO:0000256" key="6">
    <source>
        <dbReference type="ARBA" id="ARBA00023163"/>
    </source>
</evidence>
<gene>
    <name evidence="12" type="ORF">SAMN02745973_01270</name>
</gene>
<dbReference type="SMART" id="SM00448">
    <property type="entry name" value="REC"/>
    <property type="match status" value="1"/>
</dbReference>
<dbReference type="InterPro" id="IPR016032">
    <property type="entry name" value="Sig_transdc_resp-reg_C-effctor"/>
</dbReference>
<evidence type="ECO:0000256" key="9">
    <source>
        <dbReference type="PROSITE-ProRule" id="PRU01091"/>
    </source>
</evidence>
<dbReference type="InterPro" id="IPR039420">
    <property type="entry name" value="WalR-like"/>
</dbReference>
<protein>
    <recommendedName>
        <fullName evidence="1">Stage 0 sporulation protein A homolog</fullName>
    </recommendedName>
</protein>
<keyword evidence="5 9" id="KW-0238">DNA-binding</keyword>
<dbReference type="AlphaFoldDB" id="A0A1T4MAP9"/>
<dbReference type="PROSITE" id="PS51755">
    <property type="entry name" value="OMPR_PHOB"/>
    <property type="match status" value="1"/>
</dbReference>
<dbReference type="InterPro" id="IPR001789">
    <property type="entry name" value="Sig_transdc_resp-reg_receiver"/>
</dbReference>
<evidence type="ECO:0000259" key="11">
    <source>
        <dbReference type="PROSITE" id="PS51755"/>
    </source>
</evidence>
<dbReference type="Gene3D" id="1.10.10.10">
    <property type="entry name" value="Winged helix-like DNA-binding domain superfamily/Winged helix DNA-binding domain"/>
    <property type="match status" value="1"/>
</dbReference>
<dbReference type="CDD" id="cd17620">
    <property type="entry name" value="REC_OmpR_KdpE-like"/>
    <property type="match status" value="1"/>
</dbReference>
<feature type="domain" description="Response regulatory" evidence="10">
    <location>
        <begin position="4"/>
        <end position="118"/>
    </location>
</feature>
<dbReference type="EMBL" id="FUWV01000006">
    <property type="protein sequence ID" value="SJZ64022.1"/>
    <property type="molecule type" value="Genomic_DNA"/>
</dbReference>
<dbReference type="Gene3D" id="3.40.50.2300">
    <property type="match status" value="1"/>
</dbReference>
<dbReference type="SMART" id="SM00862">
    <property type="entry name" value="Trans_reg_C"/>
    <property type="match status" value="1"/>
</dbReference>